<dbReference type="GO" id="GO:0005802">
    <property type="term" value="C:trans-Golgi network"/>
    <property type="evidence" value="ECO:0007669"/>
    <property type="project" value="TreeGrafter"/>
</dbReference>
<dbReference type="Proteomes" id="UP000829720">
    <property type="component" value="Unassembled WGS sequence"/>
</dbReference>
<proteinExistence type="inferred from homology"/>
<keyword evidence="3" id="KW-0732">Signal</keyword>
<dbReference type="PANTHER" id="PTHR42884:SF23">
    <property type="entry name" value="FURIN-LIKE PROTEASE 2"/>
    <property type="match status" value="1"/>
</dbReference>
<dbReference type="PROSITE" id="PS51892">
    <property type="entry name" value="SUBTILASE"/>
    <property type="match status" value="1"/>
</dbReference>
<feature type="domain" description="P/Homo B" evidence="11">
    <location>
        <begin position="195"/>
        <end position="340"/>
    </location>
</feature>
<keyword evidence="13" id="KW-1185">Reference proteome</keyword>
<dbReference type="InterPro" id="IPR036852">
    <property type="entry name" value="Peptidase_S8/S53_dom_sf"/>
</dbReference>
<dbReference type="FunFam" id="2.60.120.260:FF:000006">
    <property type="entry name" value="Proprotein convertase subtilisin/kexin type 5"/>
    <property type="match status" value="1"/>
</dbReference>
<evidence type="ECO:0000256" key="1">
    <source>
        <dbReference type="ARBA" id="ARBA00022670"/>
    </source>
</evidence>
<dbReference type="Gene3D" id="2.60.120.260">
    <property type="entry name" value="Galactose-binding domain-like"/>
    <property type="match status" value="1"/>
</dbReference>
<dbReference type="AlphaFoldDB" id="A0A8T3CSQ4"/>
<keyword evidence="6" id="KW-0865">Zymogen</keyword>
<dbReference type="InterPro" id="IPR002884">
    <property type="entry name" value="P_dom"/>
</dbReference>
<reference evidence="12" key="1">
    <citation type="submission" date="2021-01" db="EMBL/GenBank/DDBJ databases">
        <authorList>
            <person name="Zahm M."/>
            <person name="Roques C."/>
            <person name="Cabau C."/>
            <person name="Klopp C."/>
            <person name="Donnadieu C."/>
            <person name="Jouanno E."/>
            <person name="Lampietro C."/>
            <person name="Louis A."/>
            <person name="Herpin A."/>
            <person name="Echchiki A."/>
            <person name="Berthelot C."/>
            <person name="Parey E."/>
            <person name="Roest-Crollius H."/>
            <person name="Braasch I."/>
            <person name="Postlethwait J."/>
            <person name="Bobe J."/>
            <person name="Montfort J."/>
            <person name="Bouchez O."/>
            <person name="Begum T."/>
            <person name="Mejri S."/>
            <person name="Adams A."/>
            <person name="Chen W.-J."/>
            <person name="Guiguen Y."/>
        </authorList>
    </citation>
    <scope>NUCLEOTIDE SEQUENCE</scope>
    <source>
        <tissue evidence="12">Blood</tissue>
    </source>
</reference>
<dbReference type="GO" id="GO:0016485">
    <property type="term" value="P:protein processing"/>
    <property type="evidence" value="ECO:0007669"/>
    <property type="project" value="TreeGrafter"/>
</dbReference>
<evidence type="ECO:0000256" key="7">
    <source>
        <dbReference type="ARBA" id="ARBA00023157"/>
    </source>
</evidence>
<evidence type="ECO:0000256" key="3">
    <source>
        <dbReference type="ARBA" id="ARBA00022729"/>
    </source>
</evidence>
<dbReference type="SUPFAM" id="SSF52743">
    <property type="entry name" value="Subtilisin-like"/>
    <property type="match status" value="1"/>
</dbReference>
<evidence type="ECO:0000256" key="4">
    <source>
        <dbReference type="ARBA" id="ARBA00022801"/>
    </source>
</evidence>
<evidence type="ECO:0000256" key="8">
    <source>
        <dbReference type="ARBA" id="ARBA00023180"/>
    </source>
</evidence>
<keyword evidence="8" id="KW-0325">Glycoprotein</keyword>
<evidence type="ECO:0000313" key="13">
    <source>
        <dbReference type="Proteomes" id="UP000829720"/>
    </source>
</evidence>
<evidence type="ECO:0000256" key="5">
    <source>
        <dbReference type="ARBA" id="ARBA00022825"/>
    </source>
</evidence>
<evidence type="ECO:0000256" key="9">
    <source>
        <dbReference type="PROSITE-ProRule" id="PRU01240"/>
    </source>
</evidence>
<name>A0A8T3CSQ4_9TELE</name>
<dbReference type="GO" id="GO:0000139">
    <property type="term" value="C:Golgi membrane"/>
    <property type="evidence" value="ECO:0007669"/>
    <property type="project" value="TreeGrafter"/>
</dbReference>
<keyword evidence="5" id="KW-0720">Serine protease</keyword>
<gene>
    <name evidence="12" type="ORF">AGOR_G00204920</name>
</gene>
<dbReference type="InterPro" id="IPR008979">
    <property type="entry name" value="Galactose-bd-like_sf"/>
</dbReference>
<comment type="caution">
    <text evidence="9">Lacks conserved residue(s) required for the propagation of feature annotation.</text>
</comment>
<evidence type="ECO:0000259" key="11">
    <source>
        <dbReference type="PROSITE" id="PS51829"/>
    </source>
</evidence>
<comment type="caution">
    <text evidence="12">The sequence shown here is derived from an EMBL/GenBank/DDBJ whole genome shotgun (WGS) entry which is preliminary data.</text>
</comment>
<keyword evidence="1" id="KW-0645">Protease</keyword>
<keyword evidence="2" id="KW-0165">Cleavage on pair of basic residues</keyword>
<protein>
    <recommendedName>
        <fullName evidence="11">P/Homo B domain-containing protein</fullName>
    </recommendedName>
</protein>
<dbReference type="EMBL" id="JAERUA010000020">
    <property type="protein sequence ID" value="KAI1885548.1"/>
    <property type="molecule type" value="Genomic_DNA"/>
</dbReference>
<evidence type="ECO:0000313" key="12">
    <source>
        <dbReference type="EMBL" id="KAI1885548.1"/>
    </source>
</evidence>
<organism evidence="12 13">
    <name type="scientific">Albula goreensis</name>
    <dbReference type="NCBI Taxonomy" id="1534307"/>
    <lineage>
        <taxon>Eukaryota</taxon>
        <taxon>Metazoa</taxon>
        <taxon>Chordata</taxon>
        <taxon>Craniata</taxon>
        <taxon>Vertebrata</taxon>
        <taxon>Euteleostomi</taxon>
        <taxon>Actinopterygii</taxon>
        <taxon>Neopterygii</taxon>
        <taxon>Teleostei</taxon>
        <taxon>Albuliformes</taxon>
        <taxon>Albulidae</taxon>
        <taxon>Albula</taxon>
    </lineage>
</organism>
<sequence>MAPGAQVRLLWRPTIPSVASASPSTPGLAGRGGKGNIFVWASGNGGIMGDHCGADGYVNSIYSIAIGAVTHTGLPAFFGEPCPAVMAVTPTGATNRDSLPLVTVSNLDEGCVTHFSGTSSAAPIAAGVLALVLEANPDLTWRDVQHLIAKTAKIPNPVEPGWNINGAGYHIHDRYGFGLLDAGLMVQQAVRFKSVPPQRKCSQEMTFDPVRILSPGGVVSVHIQSHGCRGTDNAINSLEHVQVTASITSVCRGDLSVDLISPSDTRSQLLGTRRNDASTAGLRNWTMMTVQSWGEDPVGTWRLKVTDNKGTVAQCGRGKSEVAAGAVLGVNLTLYGTLGPRVPLYDSAAPLRTFMSMGKRHQIPWSGPGGRRRGGMSVQELIQMEFQMESQLRVSARDIPAPPRMKNTKLLFRPAQSFSSHDMDDTNGVDFRAHLSQLWNTLRDRVETRWALYKSMAGNQSPQLRWTDVALRRFLGAEPKVGGSERAEPLEVRELSNDGVGRAAGSLRRRGTRLLRSIATDIRDMRHLRDVLAGDGTQHSGGGPAERRGEGHE</sequence>
<evidence type="ECO:0000256" key="10">
    <source>
        <dbReference type="SAM" id="MobiDB-lite"/>
    </source>
</evidence>
<dbReference type="Pfam" id="PF00082">
    <property type="entry name" value="Peptidase_S8"/>
    <property type="match status" value="1"/>
</dbReference>
<dbReference type="InterPro" id="IPR000209">
    <property type="entry name" value="Peptidase_S8/S53_dom"/>
</dbReference>
<comment type="similarity">
    <text evidence="9">Belongs to the peptidase S8 family.</text>
</comment>
<dbReference type="OrthoDB" id="300641at2759"/>
<keyword evidence="4" id="KW-0378">Hydrolase</keyword>
<dbReference type="InterPro" id="IPR023828">
    <property type="entry name" value="Peptidase_S8_Ser-AS"/>
</dbReference>
<dbReference type="PROSITE" id="PS00138">
    <property type="entry name" value="SUBTILASE_SER"/>
    <property type="match status" value="1"/>
</dbReference>
<evidence type="ECO:0000256" key="2">
    <source>
        <dbReference type="ARBA" id="ARBA00022685"/>
    </source>
</evidence>
<dbReference type="Gene3D" id="3.40.50.200">
    <property type="entry name" value="Peptidase S8/S53 domain"/>
    <property type="match status" value="1"/>
</dbReference>
<dbReference type="SUPFAM" id="SSF49785">
    <property type="entry name" value="Galactose-binding domain-like"/>
    <property type="match status" value="1"/>
</dbReference>
<accession>A0A8T3CSQ4</accession>
<keyword evidence="7" id="KW-1015">Disulfide bond</keyword>
<dbReference type="Pfam" id="PF01483">
    <property type="entry name" value="P_proprotein"/>
    <property type="match status" value="1"/>
</dbReference>
<dbReference type="PANTHER" id="PTHR42884">
    <property type="entry name" value="PROPROTEIN CONVERTASE SUBTILISIN/KEXIN-RELATED"/>
    <property type="match status" value="1"/>
</dbReference>
<dbReference type="PROSITE" id="PS51829">
    <property type="entry name" value="P_HOMO_B"/>
    <property type="match status" value="1"/>
</dbReference>
<evidence type="ECO:0000256" key="6">
    <source>
        <dbReference type="ARBA" id="ARBA00023145"/>
    </source>
</evidence>
<feature type="region of interest" description="Disordered" evidence="10">
    <location>
        <begin position="531"/>
        <end position="553"/>
    </location>
</feature>
<dbReference type="GO" id="GO:0004252">
    <property type="term" value="F:serine-type endopeptidase activity"/>
    <property type="evidence" value="ECO:0007669"/>
    <property type="project" value="InterPro"/>
</dbReference>